<keyword evidence="2" id="KW-1185">Reference proteome</keyword>
<evidence type="ECO:0000313" key="1">
    <source>
        <dbReference type="EMBL" id="MBE1584530.1"/>
    </source>
</evidence>
<reference evidence="1 2" key="1">
    <citation type="submission" date="2020-10" db="EMBL/GenBank/DDBJ databases">
        <title>Sequencing the genomes of 1000 actinobacteria strains.</title>
        <authorList>
            <person name="Klenk H.-P."/>
        </authorList>
    </citation>
    <scope>NUCLEOTIDE SEQUENCE [LARGE SCALE GENOMIC DNA]</scope>
    <source>
        <strain evidence="1 2">DSM 43173</strain>
    </source>
</reference>
<evidence type="ECO:0000313" key="2">
    <source>
        <dbReference type="Proteomes" id="UP000633509"/>
    </source>
</evidence>
<accession>A0ABR9LW29</accession>
<comment type="caution">
    <text evidence="1">The sequence shown here is derived from an EMBL/GenBank/DDBJ whole genome shotgun (WGS) entry which is preliminary data.</text>
</comment>
<protein>
    <submittedName>
        <fullName evidence="1">Uncharacterized protein</fullName>
    </submittedName>
</protein>
<gene>
    <name evidence="1" type="ORF">H4W80_002788</name>
</gene>
<organism evidence="1 2">
    <name type="scientific">Nonomuraea angiospora</name>
    <dbReference type="NCBI Taxonomy" id="46172"/>
    <lineage>
        <taxon>Bacteria</taxon>
        <taxon>Bacillati</taxon>
        <taxon>Actinomycetota</taxon>
        <taxon>Actinomycetes</taxon>
        <taxon>Streptosporangiales</taxon>
        <taxon>Streptosporangiaceae</taxon>
        <taxon>Nonomuraea</taxon>
    </lineage>
</organism>
<proteinExistence type="predicted"/>
<name>A0ABR9LW29_9ACTN</name>
<dbReference type="Proteomes" id="UP000633509">
    <property type="component" value="Unassembled WGS sequence"/>
</dbReference>
<dbReference type="RefSeq" id="WP_225963421.1">
    <property type="nucleotide sequence ID" value="NZ_JADBEK010000001.1"/>
</dbReference>
<dbReference type="EMBL" id="JADBEK010000001">
    <property type="protein sequence ID" value="MBE1584530.1"/>
    <property type="molecule type" value="Genomic_DNA"/>
</dbReference>
<sequence length="109" mass="11857">MLGFRDPVACSGPHGDRAQAGIGFTELSNGFATTDDPTVLQAICDRLGPGVINVFVQRRLSRLPLPFTDTDRDAGYWWETSIPHNVEIIFNRQIRSGPTTEIIGGGPTC</sequence>